<dbReference type="KEGG" id="dpx:DAPPUDRAFT_236651"/>
<evidence type="ECO:0000313" key="2">
    <source>
        <dbReference type="Proteomes" id="UP000000305"/>
    </source>
</evidence>
<dbReference type="Proteomes" id="UP000000305">
    <property type="component" value="Unassembled WGS sequence"/>
</dbReference>
<proteinExistence type="predicted"/>
<dbReference type="InParanoid" id="E9G2S5"/>
<keyword evidence="2" id="KW-1185">Reference proteome</keyword>
<organism evidence="1 2">
    <name type="scientific">Daphnia pulex</name>
    <name type="common">Water flea</name>
    <dbReference type="NCBI Taxonomy" id="6669"/>
    <lineage>
        <taxon>Eukaryota</taxon>
        <taxon>Metazoa</taxon>
        <taxon>Ecdysozoa</taxon>
        <taxon>Arthropoda</taxon>
        <taxon>Crustacea</taxon>
        <taxon>Branchiopoda</taxon>
        <taxon>Diplostraca</taxon>
        <taxon>Cladocera</taxon>
        <taxon>Anomopoda</taxon>
        <taxon>Daphniidae</taxon>
        <taxon>Daphnia</taxon>
    </lineage>
</organism>
<evidence type="ECO:0000313" key="1">
    <source>
        <dbReference type="EMBL" id="EFX86458.1"/>
    </source>
</evidence>
<sequence>MPTIQMIHFYPALPPPIHLSIPELPETLSLSARQPSPSTNSKIRFTFCHCAITD</sequence>
<reference evidence="1 2" key="1">
    <citation type="journal article" date="2011" name="Science">
        <title>The ecoresponsive genome of Daphnia pulex.</title>
        <authorList>
            <person name="Colbourne J.K."/>
            <person name="Pfrender M.E."/>
            <person name="Gilbert D."/>
            <person name="Thomas W.K."/>
            <person name="Tucker A."/>
            <person name="Oakley T.H."/>
            <person name="Tokishita S."/>
            <person name="Aerts A."/>
            <person name="Arnold G.J."/>
            <person name="Basu M.K."/>
            <person name="Bauer D.J."/>
            <person name="Caceres C.E."/>
            <person name="Carmel L."/>
            <person name="Casola C."/>
            <person name="Choi J.H."/>
            <person name="Detter J.C."/>
            <person name="Dong Q."/>
            <person name="Dusheyko S."/>
            <person name="Eads B.D."/>
            <person name="Frohlich T."/>
            <person name="Geiler-Samerotte K.A."/>
            <person name="Gerlach D."/>
            <person name="Hatcher P."/>
            <person name="Jogdeo S."/>
            <person name="Krijgsveld J."/>
            <person name="Kriventseva E.V."/>
            <person name="Kultz D."/>
            <person name="Laforsch C."/>
            <person name="Lindquist E."/>
            <person name="Lopez J."/>
            <person name="Manak J.R."/>
            <person name="Muller J."/>
            <person name="Pangilinan J."/>
            <person name="Patwardhan R.P."/>
            <person name="Pitluck S."/>
            <person name="Pritham E.J."/>
            <person name="Rechtsteiner A."/>
            <person name="Rho M."/>
            <person name="Rogozin I.B."/>
            <person name="Sakarya O."/>
            <person name="Salamov A."/>
            <person name="Schaack S."/>
            <person name="Shapiro H."/>
            <person name="Shiga Y."/>
            <person name="Skalitzky C."/>
            <person name="Smith Z."/>
            <person name="Souvorov A."/>
            <person name="Sung W."/>
            <person name="Tang Z."/>
            <person name="Tsuchiya D."/>
            <person name="Tu H."/>
            <person name="Vos H."/>
            <person name="Wang M."/>
            <person name="Wolf Y.I."/>
            <person name="Yamagata H."/>
            <person name="Yamada T."/>
            <person name="Ye Y."/>
            <person name="Shaw J.R."/>
            <person name="Andrews J."/>
            <person name="Crease T.J."/>
            <person name="Tang H."/>
            <person name="Lucas S.M."/>
            <person name="Robertson H.M."/>
            <person name="Bork P."/>
            <person name="Koonin E.V."/>
            <person name="Zdobnov E.M."/>
            <person name="Grigoriev I.V."/>
            <person name="Lynch M."/>
            <person name="Boore J.L."/>
        </authorList>
    </citation>
    <scope>NUCLEOTIDE SEQUENCE [LARGE SCALE GENOMIC DNA]</scope>
</reference>
<dbReference type="AlphaFoldDB" id="E9G2S5"/>
<accession>E9G2S5</accession>
<gene>
    <name evidence="1" type="ORF">DAPPUDRAFT_236651</name>
</gene>
<dbReference type="HOGENOM" id="CLU_3052472_0_0_1"/>
<dbReference type="EMBL" id="GL732530">
    <property type="protein sequence ID" value="EFX86458.1"/>
    <property type="molecule type" value="Genomic_DNA"/>
</dbReference>
<protein>
    <submittedName>
        <fullName evidence="1">Uncharacterized protein</fullName>
    </submittedName>
</protein>
<name>E9G2S5_DAPPU</name>